<name>A0A368F4Z8_ANCCA</name>
<evidence type="ECO:0000313" key="3">
    <source>
        <dbReference type="Proteomes" id="UP000252519"/>
    </source>
</evidence>
<dbReference type="Proteomes" id="UP000252519">
    <property type="component" value="Unassembled WGS sequence"/>
</dbReference>
<feature type="region of interest" description="Disordered" evidence="1">
    <location>
        <begin position="109"/>
        <end position="133"/>
    </location>
</feature>
<sequence length="157" mass="17781">MEERSSLALMAARHTSSTEEEQASGNDDGRQSNRQLSYIEAYTKSIQAVESMLKLDRLRQEVAITNMLSRRERHQRLSHLGLPSQSFRMKRAVSLPNAISLPLNQLPATSRHGEPITEAHHKPPPPADTPMSMSTTSMGRRYWFFAIGIRHLALFPM</sequence>
<keyword evidence="3" id="KW-1185">Reference proteome</keyword>
<accession>A0A368F4Z8</accession>
<evidence type="ECO:0000256" key="1">
    <source>
        <dbReference type="SAM" id="MobiDB-lite"/>
    </source>
</evidence>
<reference evidence="2 3" key="1">
    <citation type="submission" date="2014-10" db="EMBL/GenBank/DDBJ databases">
        <title>Draft genome of the hookworm Ancylostoma caninum.</title>
        <authorList>
            <person name="Mitreva M."/>
        </authorList>
    </citation>
    <scope>NUCLEOTIDE SEQUENCE [LARGE SCALE GENOMIC DNA]</scope>
    <source>
        <strain evidence="2 3">Baltimore</strain>
    </source>
</reference>
<feature type="region of interest" description="Disordered" evidence="1">
    <location>
        <begin position="1"/>
        <end position="32"/>
    </location>
</feature>
<organism evidence="2 3">
    <name type="scientific">Ancylostoma caninum</name>
    <name type="common">Dog hookworm</name>
    <dbReference type="NCBI Taxonomy" id="29170"/>
    <lineage>
        <taxon>Eukaryota</taxon>
        <taxon>Metazoa</taxon>
        <taxon>Ecdysozoa</taxon>
        <taxon>Nematoda</taxon>
        <taxon>Chromadorea</taxon>
        <taxon>Rhabditida</taxon>
        <taxon>Rhabditina</taxon>
        <taxon>Rhabditomorpha</taxon>
        <taxon>Strongyloidea</taxon>
        <taxon>Ancylostomatidae</taxon>
        <taxon>Ancylostomatinae</taxon>
        <taxon>Ancylostoma</taxon>
    </lineage>
</organism>
<comment type="caution">
    <text evidence="2">The sequence shown here is derived from an EMBL/GenBank/DDBJ whole genome shotgun (WGS) entry which is preliminary data.</text>
</comment>
<feature type="compositionally biased region" description="Basic and acidic residues" evidence="1">
    <location>
        <begin position="111"/>
        <end position="121"/>
    </location>
</feature>
<proteinExistence type="predicted"/>
<dbReference type="AlphaFoldDB" id="A0A368F4Z8"/>
<dbReference type="STRING" id="29170.A0A368F4Z8"/>
<evidence type="ECO:0000313" key="2">
    <source>
        <dbReference type="EMBL" id="RCN26698.1"/>
    </source>
</evidence>
<dbReference type="EMBL" id="JOJR01006418">
    <property type="protein sequence ID" value="RCN26698.1"/>
    <property type="molecule type" value="Genomic_DNA"/>
</dbReference>
<protein>
    <submittedName>
        <fullName evidence="2">Uncharacterized protein</fullName>
    </submittedName>
</protein>
<gene>
    <name evidence="2" type="ORF">ANCCAN_27575</name>
</gene>
<dbReference type="OrthoDB" id="5873648at2759"/>